<evidence type="ECO:0000256" key="1">
    <source>
        <dbReference type="ARBA" id="ARBA00007074"/>
    </source>
</evidence>
<gene>
    <name evidence="6" type="ORF">UFOVP113_138</name>
    <name evidence="7" type="ORF">UFOVP225_125</name>
</gene>
<dbReference type="Pfam" id="PF00877">
    <property type="entry name" value="NLPC_P60"/>
    <property type="match status" value="1"/>
</dbReference>
<evidence type="ECO:0000256" key="2">
    <source>
        <dbReference type="ARBA" id="ARBA00022670"/>
    </source>
</evidence>
<sequence length="189" mass="20696">MKKIIAISAMALVMTSCSSSASAVETKASAVAVVRVVEPVNFLDKVSHKQLDFVKEVKLRSITNKMESVVHQVKSRVGKTWYVFSGASPSGWDCSGLTYWVYEQLGITIPHSANKQGHLNKGVKDPKVGDIVLFGYKGTSTYYHAALYIGNGKIIHAGFRKGTSTQILNLDDPSFKGSRVKFVRLVETL</sequence>
<dbReference type="GO" id="GO:0008234">
    <property type="term" value="F:cysteine-type peptidase activity"/>
    <property type="evidence" value="ECO:0007669"/>
    <property type="project" value="UniProtKB-KW"/>
</dbReference>
<proteinExistence type="inferred from homology"/>
<keyword evidence="4" id="KW-0788">Thiol protease</keyword>
<comment type="similarity">
    <text evidence="1">Belongs to the peptidase C40 family.</text>
</comment>
<organism evidence="6">
    <name type="scientific">uncultured Caudovirales phage</name>
    <dbReference type="NCBI Taxonomy" id="2100421"/>
    <lineage>
        <taxon>Viruses</taxon>
        <taxon>Duplodnaviria</taxon>
        <taxon>Heunggongvirae</taxon>
        <taxon>Uroviricota</taxon>
        <taxon>Caudoviricetes</taxon>
        <taxon>Peduoviridae</taxon>
        <taxon>Maltschvirus</taxon>
        <taxon>Maltschvirus maltsch</taxon>
    </lineage>
</organism>
<reference evidence="6" key="1">
    <citation type="submission" date="2020-04" db="EMBL/GenBank/DDBJ databases">
        <authorList>
            <person name="Chiriac C."/>
            <person name="Salcher M."/>
            <person name="Ghai R."/>
            <person name="Kavagutti S V."/>
        </authorList>
    </citation>
    <scope>NUCLEOTIDE SEQUENCE</scope>
</reference>
<dbReference type="InterPro" id="IPR038765">
    <property type="entry name" value="Papain-like_cys_pep_sf"/>
</dbReference>
<evidence type="ECO:0000313" key="6">
    <source>
        <dbReference type="EMBL" id="CAB4129004.1"/>
    </source>
</evidence>
<evidence type="ECO:0000259" key="5">
    <source>
        <dbReference type="PROSITE" id="PS51935"/>
    </source>
</evidence>
<dbReference type="InterPro" id="IPR000064">
    <property type="entry name" value="NLP_P60_dom"/>
</dbReference>
<feature type="domain" description="NlpC/P60" evidence="5">
    <location>
        <begin position="63"/>
        <end position="187"/>
    </location>
</feature>
<evidence type="ECO:0000256" key="3">
    <source>
        <dbReference type="ARBA" id="ARBA00022801"/>
    </source>
</evidence>
<dbReference type="GO" id="GO:0006508">
    <property type="term" value="P:proteolysis"/>
    <property type="evidence" value="ECO:0007669"/>
    <property type="project" value="UniProtKB-KW"/>
</dbReference>
<dbReference type="Gene3D" id="3.90.1720.10">
    <property type="entry name" value="endopeptidase domain like (from Nostoc punctiforme)"/>
    <property type="match status" value="1"/>
</dbReference>
<evidence type="ECO:0000256" key="4">
    <source>
        <dbReference type="ARBA" id="ARBA00022807"/>
    </source>
</evidence>
<keyword evidence="6" id="KW-0449">Lipoprotein</keyword>
<evidence type="ECO:0000313" key="7">
    <source>
        <dbReference type="EMBL" id="CAB5219758.1"/>
    </source>
</evidence>
<dbReference type="EMBL" id="LR796231">
    <property type="protein sequence ID" value="CAB4129004.1"/>
    <property type="molecule type" value="Genomic_DNA"/>
</dbReference>
<protein>
    <submittedName>
        <fullName evidence="6">Outer membrane lipoprotein</fullName>
    </submittedName>
</protein>
<dbReference type="GO" id="GO:0001897">
    <property type="term" value="P:symbiont-mediated cytolysis of host cell"/>
    <property type="evidence" value="ECO:0007669"/>
    <property type="project" value="UniProtKB-ARBA"/>
</dbReference>
<dbReference type="PROSITE" id="PS51935">
    <property type="entry name" value="NLPC_P60"/>
    <property type="match status" value="1"/>
</dbReference>
<dbReference type="PANTHER" id="PTHR47053">
    <property type="entry name" value="MUREIN DD-ENDOPEPTIDASE MEPH-RELATED"/>
    <property type="match status" value="1"/>
</dbReference>
<dbReference type="PANTHER" id="PTHR47053:SF1">
    <property type="entry name" value="MUREIN DD-ENDOPEPTIDASE MEPH-RELATED"/>
    <property type="match status" value="1"/>
</dbReference>
<keyword evidence="3" id="KW-0378">Hydrolase</keyword>
<dbReference type="SUPFAM" id="SSF54001">
    <property type="entry name" value="Cysteine proteinases"/>
    <property type="match status" value="1"/>
</dbReference>
<dbReference type="EMBL" id="LR798275">
    <property type="protein sequence ID" value="CAB5219758.1"/>
    <property type="molecule type" value="Genomic_DNA"/>
</dbReference>
<dbReference type="InterPro" id="IPR051202">
    <property type="entry name" value="Peptidase_C40"/>
</dbReference>
<keyword evidence="2" id="KW-0645">Protease</keyword>
<name>A0A6J5L392_9CAUD</name>
<accession>A0A6J5L392</accession>
<dbReference type="PROSITE" id="PS51257">
    <property type="entry name" value="PROKAR_LIPOPROTEIN"/>
    <property type="match status" value="1"/>
</dbReference>